<name>A0ABQ9K1S3_9CUCU</name>
<dbReference type="Pfam" id="PF08583">
    <property type="entry name" value="Cmc1"/>
    <property type="match status" value="1"/>
</dbReference>
<dbReference type="PANTHER" id="PTHR22977:SF1">
    <property type="entry name" value="COX ASSEMBLY MITOCHONDRIAL PROTEIN 2 HOMOLOG"/>
    <property type="match status" value="1"/>
</dbReference>
<evidence type="ECO:0000256" key="1">
    <source>
        <dbReference type="ARBA" id="ARBA00004173"/>
    </source>
</evidence>
<reference evidence="6" key="1">
    <citation type="journal article" date="2023" name="Insect Mol. Biol.">
        <title>Genome sequencing provides insights into the evolution of gene families encoding plant cell wall-degrading enzymes in longhorned beetles.</title>
        <authorList>
            <person name="Shin N.R."/>
            <person name="Okamura Y."/>
            <person name="Kirsch R."/>
            <person name="Pauchet Y."/>
        </authorList>
    </citation>
    <scope>NUCLEOTIDE SEQUENCE</scope>
    <source>
        <strain evidence="6">MMC_N1</strain>
    </source>
</reference>
<keyword evidence="7" id="KW-1185">Reference proteome</keyword>
<keyword evidence="3 5" id="KW-0496">Mitochondrion</keyword>
<comment type="similarity">
    <text evidence="2 5">Belongs to the CMC family.</text>
</comment>
<dbReference type="PANTHER" id="PTHR22977">
    <property type="entry name" value="COX ASSEMBLY MITOCHONDRIAL PROTEIN"/>
    <property type="match status" value="1"/>
</dbReference>
<protein>
    <recommendedName>
        <fullName evidence="5">COX assembly mitochondrial protein</fullName>
    </recommendedName>
</protein>
<evidence type="ECO:0000313" key="7">
    <source>
        <dbReference type="Proteomes" id="UP001162164"/>
    </source>
</evidence>
<evidence type="ECO:0000313" key="6">
    <source>
        <dbReference type="EMBL" id="KAJ8983543.1"/>
    </source>
</evidence>
<gene>
    <name evidence="6" type="ORF">NQ317_006588</name>
</gene>
<sequence length="77" mass="9210">MHTDLSPHLHTEKCNELVEMLRQCHVDHPIGKFFGFCNSFDHQMTKCMKAERLARRAKNIEKSNDMKRKLREIKLEQ</sequence>
<proteinExistence type="inferred from homology"/>
<dbReference type="PROSITE" id="PS51808">
    <property type="entry name" value="CHCH"/>
    <property type="match status" value="1"/>
</dbReference>
<evidence type="ECO:0000256" key="5">
    <source>
        <dbReference type="RuleBase" id="RU364104"/>
    </source>
</evidence>
<evidence type="ECO:0000256" key="4">
    <source>
        <dbReference type="ARBA" id="ARBA00023157"/>
    </source>
</evidence>
<dbReference type="EMBL" id="JAPWTJ010000070">
    <property type="protein sequence ID" value="KAJ8983543.1"/>
    <property type="molecule type" value="Genomic_DNA"/>
</dbReference>
<evidence type="ECO:0000256" key="3">
    <source>
        <dbReference type="ARBA" id="ARBA00023128"/>
    </source>
</evidence>
<keyword evidence="4" id="KW-1015">Disulfide bond</keyword>
<evidence type="ECO:0000256" key="2">
    <source>
        <dbReference type="ARBA" id="ARBA00007347"/>
    </source>
</evidence>
<accession>A0ABQ9K1S3</accession>
<comment type="subcellular location">
    <subcellularLocation>
        <location evidence="1 5">Mitochondrion</location>
    </subcellularLocation>
</comment>
<dbReference type="InterPro" id="IPR013892">
    <property type="entry name" value="Cyt_c_biogenesis_Cmc1-like"/>
</dbReference>
<organism evidence="6 7">
    <name type="scientific">Molorchus minor</name>
    <dbReference type="NCBI Taxonomy" id="1323400"/>
    <lineage>
        <taxon>Eukaryota</taxon>
        <taxon>Metazoa</taxon>
        <taxon>Ecdysozoa</taxon>
        <taxon>Arthropoda</taxon>
        <taxon>Hexapoda</taxon>
        <taxon>Insecta</taxon>
        <taxon>Pterygota</taxon>
        <taxon>Neoptera</taxon>
        <taxon>Endopterygota</taxon>
        <taxon>Coleoptera</taxon>
        <taxon>Polyphaga</taxon>
        <taxon>Cucujiformia</taxon>
        <taxon>Chrysomeloidea</taxon>
        <taxon>Cerambycidae</taxon>
        <taxon>Lamiinae</taxon>
        <taxon>Monochamini</taxon>
        <taxon>Molorchus</taxon>
    </lineage>
</organism>
<dbReference type="Proteomes" id="UP001162164">
    <property type="component" value="Unassembled WGS sequence"/>
</dbReference>
<comment type="caution">
    <text evidence="6">The sequence shown here is derived from an EMBL/GenBank/DDBJ whole genome shotgun (WGS) entry which is preliminary data.</text>
</comment>